<evidence type="ECO:0000313" key="3">
    <source>
        <dbReference type="Proteomes" id="UP000244336"/>
    </source>
</evidence>
<sequence length="125" mass="13142">MYALRPRSSCSPNGLRLSRLPPLCLRPPAEASAAHVPASPAGIPSSSHWVLRWTSAGGARSPSAERLRRADAPQDRRRPLGAGVSSSPQDGGTHWGCDSRPSVAACEGDSDDPVSPPPPDRISRC</sequence>
<gene>
    <name evidence="2" type="ORF">GQ55_4G009600</name>
</gene>
<feature type="compositionally biased region" description="Pro residues" evidence="1">
    <location>
        <begin position="114"/>
        <end position="125"/>
    </location>
</feature>
<accession>A0A2T7DTY2</accession>
<feature type="compositionally biased region" description="Basic and acidic residues" evidence="1">
    <location>
        <begin position="63"/>
        <end position="78"/>
    </location>
</feature>
<reference evidence="2 3" key="1">
    <citation type="submission" date="2018-04" db="EMBL/GenBank/DDBJ databases">
        <title>WGS assembly of Panicum hallii var. hallii HAL2.</title>
        <authorList>
            <person name="Lovell J."/>
            <person name="Jenkins J."/>
            <person name="Lowry D."/>
            <person name="Mamidi S."/>
            <person name="Sreedasyam A."/>
            <person name="Weng X."/>
            <person name="Barry K."/>
            <person name="Bonette J."/>
            <person name="Campitelli B."/>
            <person name="Daum C."/>
            <person name="Gordon S."/>
            <person name="Gould B."/>
            <person name="Lipzen A."/>
            <person name="MacQueen A."/>
            <person name="Palacio-Mejia J."/>
            <person name="Plott C."/>
            <person name="Shakirov E."/>
            <person name="Shu S."/>
            <person name="Yoshinaga Y."/>
            <person name="Zane M."/>
            <person name="Rokhsar D."/>
            <person name="Grimwood J."/>
            <person name="Schmutz J."/>
            <person name="Juenger T."/>
        </authorList>
    </citation>
    <scope>NUCLEOTIDE SEQUENCE [LARGE SCALE GENOMIC DNA]</scope>
    <source>
        <strain evidence="3">cv. HAL2</strain>
    </source>
</reference>
<dbReference type="AlphaFoldDB" id="A0A2T7DTY2"/>
<dbReference type="EMBL" id="CM009752">
    <property type="protein sequence ID" value="PUZ59036.1"/>
    <property type="molecule type" value="Genomic_DNA"/>
</dbReference>
<evidence type="ECO:0000313" key="2">
    <source>
        <dbReference type="EMBL" id="PUZ59036.1"/>
    </source>
</evidence>
<organism evidence="2 3">
    <name type="scientific">Panicum hallii var. hallii</name>
    <dbReference type="NCBI Taxonomy" id="1504633"/>
    <lineage>
        <taxon>Eukaryota</taxon>
        <taxon>Viridiplantae</taxon>
        <taxon>Streptophyta</taxon>
        <taxon>Embryophyta</taxon>
        <taxon>Tracheophyta</taxon>
        <taxon>Spermatophyta</taxon>
        <taxon>Magnoliopsida</taxon>
        <taxon>Liliopsida</taxon>
        <taxon>Poales</taxon>
        <taxon>Poaceae</taxon>
        <taxon>PACMAD clade</taxon>
        <taxon>Panicoideae</taxon>
        <taxon>Panicodae</taxon>
        <taxon>Paniceae</taxon>
        <taxon>Panicinae</taxon>
        <taxon>Panicum</taxon>
        <taxon>Panicum sect. Panicum</taxon>
    </lineage>
</organism>
<dbReference type="Gramene" id="PUZ59036">
    <property type="protein sequence ID" value="PUZ59036"/>
    <property type="gene ID" value="GQ55_4G009600"/>
</dbReference>
<keyword evidence="3" id="KW-1185">Reference proteome</keyword>
<evidence type="ECO:0000256" key="1">
    <source>
        <dbReference type="SAM" id="MobiDB-lite"/>
    </source>
</evidence>
<protein>
    <submittedName>
        <fullName evidence="2">Uncharacterized protein</fullName>
    </submittedName>
</protein>
<proteinExistence type="predicted"/>
<dbReference type="Proteomes" id="UP000244336">
    <property type="component" value="Chromosome 4"/>
</dbReference>
<name>A0A2T7DTY2_9POAL</name>
<feature type="region of interest" description="Disordered" evidence="1">
    <location>
        <begin position="56"/>
        <end position="125"/>
    </location>
</feature>